<keyword evidence="2" id="KW-0560">Oxidoreductase</keyword>
<dbReference type="AlphaFoldDB" id="A0A9P8YAC4"/>
<comment type="caution">
    <text evidence="5">The sequence shown here is derived from an EMBL/GenBank/DDBJ whole genome shotgun (WGS) entry which is preliminary data.</text>
</comment>
<proteinExistence type="inferred from homology"/>
<dbReference type="InterPro" id="IPR051019">
    <property type="entry name" value="VLCFA-Steroid_DH"/>
</dbReference>
<dbReference type="GeneID" id="70192069"/>
<dbReference type="PANTHER" id="PTHR43899:SF13">
    <property type="entry name" value="RH59310P"/>
    <property type="match status" value="1"/>
</dbReference>
<dbReference type="InterPro" id="IPR036291">
    <property type="entry name" value="NAD(P)-bd_dom_sf"/>
</dbReference>
<gene>
    <name evidence="5" type="ORF">B0I36DRAFT_430116</name>
</gene>
<protein>
    <submittedName>
        <fullName evidence="5">Uncharacterized protein</fullName>
    </submittedName>
</protein>
<keyword evidence="4" id="KW-1133">Transmembrane helix</keyword>
<evidence type="ECO:0000256" key="1">
    <source>
        <dbReference type="ARBA" id="ARBA00006484"/>
    </source>
</evidence>
<dbReference type="EMBL" id="JAGTJQ010000004">
    <property type="protein sequence ID" value="KAH7032714.1"/>
    <property type="molecule type" value="Genomic_DNA"/>
</dbReference>
<evidence type="ECO:0000313" key="6">
    <source>
        <dbReference type="Proteomes" id="UP000756346"/>
    </source>
</evidence>
<evidence type="ECO:0000256" key="4">
    <source>
        <dbReference type="SAM" id="Phobius"/>
    </source>
</evidence>
<evidence type="ECO:0000313" key="5">
    <source>
        <dbReference type="EMBL" id="KAH7032714.1"/>
    </source>
</evidence>
<comment type="similarity">
    <text evidence="1">Belongs to the short-chain dehydrogenases/reductases (SDR) family.</text>
</comment>
<dbReference type="SUPFAM" id="SSF51735">
    <property type="entry name" value="NAD(P)-binding Rossmann-fold domains"/>
    <property type="match status" value="1"/>
</dbReference>
<evidence type="ECO:0000256" key="3">
    <source>
        <dbReference type="SAM" id="MobiDB-lite"/>
    </source>
</evidence>
<dbReference type="Pfam" id="PF00106">
    <property type="entry name" value="adh_short"/>
    <property type="match status" value="1"/>
</dbReference>
<keyword evidence="4" id="KW-0472">Membrane</keyword>
<feature type="transmembrane region" description="Helical" evidence="4">
    <location>
        <begin position="12"/>
        <end position="34"/>
    </location>
</feature>
<dbReference type="GO" id="GO:0005783">
    <property type="term" value="C:endoplasmic reticulum"/>
    <property type="evidence" value="ECO:0007669"/>
    <property type="project" value="TreeGrafter"/>
</dbReference>
<sequence length="465" mass="50578">MTIQGVLQKAAICIGSVFIARWGFHIVSCFHFYFLRRTGVKQYLTGADGSASKPAWAFITGSTSGIGKALALELAGHGFNIVLHGANEGRVEAAKRDLLARFPGRSVRTLVLDVKLCLTLSDPDLTTLLDGVAEKFSDIDVRILVNNVATPQFPPAERPPYERLENCTFEQLRTSVVINAASHLLITRAIFPNMLKHSASSPSPGVGITTPRCLIVNIGSIASRFPNFPSYAPSKAFTMRSADLLRLENMSYPPGPGTVGRDHIDVMAFDVMSVTETATITTAIDPVSAMTPSATSFARAMVRCMGYRGPDAARIYPWFPHAVFMGLVWYNLAPEEVREDTGSLGREPLPIVLRHMSSSALGKLEVASPDTREQGREHSKSRFYNPTRPHEIAMVERALPVIWADVSHGSMHPSDPRMFSILGFGTAYTALLVLAVDTSASLKRVLRPLALPADAFSSGLPEEQA</sequence>
<accession>A0A9P8YAC4</accession>
<feature type="compositionally biased region" description="Basic and acidic residues" evidence="3">
    <location>
        <begin position="370"/>
        <end position="380"/>
    </location>
</feature>
<dbReference type="Gene3D" id="3.40.50.720">
    <property type="entry name" value="NAD(P)-binding Rossmann-like Domain"/>
    <property type="match status" value="1"/>
</dbReference>
<keyword evidence="4" id="KW-0812">Transmembrane</keyword>
<dbReference type="Proteomes" id="UP000756346">
    <property type="component" value="Unassembled WGS sequence"/>
</dbReference>
<reference evidence="5" key="1">
    <citation type="journal article" date="2021" name="Nat. Commun.">
        <title>Genetic determinants of endophytism in the Arabidopsis root mycobiome.</title>
        <authorList>
            <person name="Mesny F."/>
            <person name="Miyauchi S."/>
            <person name="Thiergart T."/>
            <person name="Pickel B."/>
            <person name="Atanasova L."/>
            <person name="Karlsson M."/>
            <person name="Huettel B."/>
            <person name="Barry K.W."/>
            <person name="Haridas S."/>
            <person name="Chen C."/>
            <person name="Bauer D."/>
            <person name="Andreopoulos W."/>
            <person name="Pangilinan J."/>
            <person name="LaButti K."/>
            <person name="Riley R."/>
            <person name="Lipzen A."/>
            <person name="Clum A."/>
            <person name="Drula E."/>
            <person name="Henrissat B."/>
            <person name="Kohler A."/>
            <person name="Grigoriev I.V."/>
            <person name="Martin F.M."/>
            <person name="Hacquard S."/>
        </authorList>
    </citation>
    <scope>NUCLEOTIDE SEQUENCE</scope>
    <source>
        <strain evidence="5">MPI-CAGE-CH-0230</strain>
    </source>
</reference>
<organism evidence="5 6">
    <name type="scientific">Microdochium trichocladiopsis</name>
    <dbReference type="NCBI Taxonomy" id="1682393"/>
    <lineage>
        <taxon>Eukaryota</taxon>
        <taxon>Fungi</taxon>
        <taxon>Dikarya</taxon>
        <taxon>Ascomycota</taxon>
        <taxon>Pezizomycotina</taxon>
        <taxon>Sordariomycetes</taxon>
        <taxon>Xylariomycetidae</taxon>
        <taxon>Xylariales</taxon>
        <taxon>Microdochiaceae</taxon>
        <taxon>Microdochium</taxon>
    </lineage>
</organism>
<feature type="region of interest" description="Disordered" evidence="3">
    <location>
        <begin position="365"/>
        <end position="384"/>
    </location>
</feature>
<dbReference type="PANTHER" id="PTHR43899">
    <property type="entry name" value="RH59310P"/>
    <property type="match status" value="1"/>
</dbReference>
<dbReference type="RefSeq" id="XP_046013546.1">
    <property type="nucleotide sequence ID" value="XM_046162523.1"/>
</dbReference>
<evidence type="ECO:0000256" key="2">
    <source>
        <dbReference type="ARBA" id="ARBA00023002"/>
    </source>
</evidence>
<dbReference type="InterPro" id="IPR002347">
    <property type="entry name" value="SDR_fam"/>
</dbReference>
<dbReference type="GO" id="GO:0016491">
    <property type="term" value="F:oxidoreductase activity"/>
    <property type="evidence" value="ECO:0007669"/>
    <property type="project" value="UniProtKB-KW"/>
</dbReference>
<name>A0A9P8YAC4_9PEZI</name>
<dbReference type="OrthoDB" id="47007at2759"/>
<keyword evidence="6" id="KW-1185">Reference proteome</keyword>